<comment type="caution">
    <text evidence="3">The sequence shown here is derived from an EMBL/GenBank/DDBJ whole genome shotgun (WGS) entry which is preliminary data.</text>
</comment>
<dbReference type="Gene3D" id="3.40.50.720">
    <property type="entry name" value="NAD(P)-binding Rossmann-like Domain"/>
    <property type="match status" value="1"/>
</dbReference>
<dbReference type="InterPro" id="IPR002347">
    <property type="entry name" value="SDR_fam"/>
</dbReference>
<evidence type="ECO:0000256" key="2">
    <source>
        <dbReference type="ARBA" id="ARBA00023002"/>
    </source>
</evidence>
<dbReference type="PANTHER" id="PTHR24320:SF274">
    <property type="entry name" value="CHAIN DEHYDROGENASE, PUTATIVE (AFU_ORTHOLOGUE AFUA_4G00440)-RELATED"/>
    <property type="match status" value="1"/>
</dbReference>
<name>A0A4R0JTZ2_9ACTN</name>
<protein>
    <submittedName>
        <fullName evidence="3">SDR family NAD(P)-dependent oxidoreductase</fullName>
    </submittedName>
</protein>
<keyword evidence="4" id="KW-1185">Reference proteome</keyword>
<keyword evidence="2" id="KW-0560">Oxidoreductase</keyword>
<dbReference type="Proteomes" id="UP000293342">
    <property type="component" value="Unassembled WGS sequence"/>
</dbReference>
<dbReference type="PANTHER" id="PTHR24320">
    <property type="entry name" value="RETINOL DEHYDROGENASE"/>
    <property type="match status" value="1"/>
</dbReference>
<dbReference type="InterPro" id="IPR036291">
    <property type="entry name" value="NAD(P)-bd_dom_sf"/>
</dbReference>
<reference evidence="3 4" key="1">
    <citation type="submission" date="2019-02" db="EMBL/GenBank/DDBJ databases">
        <title>Kribbella capetownensis sp. nov. and Kribbella speibonae sp. nov., isolated from soil.</title>
        <authorList>
            <person name="Curtis S.M."/>
            <person name="Norton I."/>
            <person name="Everest G.J."/>
            <person name="Meyers P.R."/>
        </authorList>
    </citation>
    <scope>NUCLEOTIDE SEQUENCE [LARGE SCALE GENOMIC DNA]</scope>
    <source>
        <strain evidence="3 4">YM53</strain>
    </source>
</reference>
<dbReference type="Pfam" id="PF00106">
    <property type="entry name" value="adh_short"/>
    <property type="match status" value="1"/>
</dbReference>
<gene>
    <name evidence="3" type="ORF">E0H75_17440</name>
</gene>
<evidence type="ECO:0000313" key="4">
    <source>
        <dbReference type="Proteomes" id="UP000293342"/>
    </source>
</evidence>
<dbReference type="RefSeq" id="WP_131514581.1">
    <property type="nucleotide sequence ID" value="NZ_SJKD01000003.1"/>
</dbReference>
<dbReference type="OrthoDB" id="9785826at2"/>
<accession>A0A4R0JTZ2</accession>
<sequence>MARILITGTADGLGRLAAAELIDQGHSVVLHGRNDVRAADAMAALPGAEAALIGDLASIAETRDLARQANESGRFDVVIHNAAVGYQEPRIETVDGLEHVFAVNALAPYLLTALIDRPGRLIYLSSGMHESGDVVLDDLQWVRRRWRGAQAYSDSKLHDVILAFAVARLWPDVLSNSLDPGWVPTKMGGRGAPGDLGQAHLTQVWLATAASTPSGGYYYHLRPHRTHPAASDPEVQAAFLDACAALTGVTLPDHS</sequence>
<dbReference type="EMBL" id="SJKD01000003">
    <property type="protein sequence ID" value="TCC50070.1"/>
    <property type="molecule type" value="Genomic_DNA"/>
</dbReference>
<evidence type="ECO:0000313" key="3">
    <source>
        <dbReference type="EMBL" id="TCC50070.1"/>
    </source>
</evidence>
<dbReference type="PRINTS" id="PR00081">
    <property type="entry name" value="GDHRDH"/>
</dbReference>
<dbReference type="SUPFAM" id="SSF51735">
    <property type="entry name" value="NAD(P)-binding Rossmann-fold domains"/>
    <property type="match status" value="1"/>
</dbReference>
<dbReference type="AlphaFoldDB" id="A0A4R0JTZ2"/>
<comment type="similarity">
    <text evidence="1">Belongs to the short-chain dehydrogenases/reductases (SDR) family.</text>
</comment>
<proteinExistence type="inferred from homology"/>
<organism evidence="3 4">
    <name type="scientific">Kribbella capetownensis</name>
    <dbReference type="NCBI Taxonomy" id="1572659"/>
    <lineage>
        <taxon>Bacteria</taxon>
        <taxon>Bacillati</taxon>
        <taxon>Actinomycetota</taxon>
        <taxon>Actinomycetes</taxon>
        <taxon>Propionibacteriales</taxon>
        <taxon>Kribbellaceae</taxon>
        <taxon>Kribbella</taxon>
    </lineage>
</organism>
<evidence type="ECO:0000256" key="1">
    <source>
        <dbReference type="ARBA" id="ARBA00006484"/>
    </source>
</evidence>
<dbReference type="GO" id="GO:0016491">
    <property type="term" value="F:oxidoreductase activity"/>
    <property type="evidence" value="ECO:0007669"/>
    <property type="project" value="UniProtKB-KW"/>
</dbReference>